<dbReference type="OrthoDB" id="3257623at2759"/>
<keyword evidence="4" id="KW-1185">Reference proteome</keyword>
<dbReference type="EMBL" id="ML769727">
    <property type="protein sequence ID" value="KAE9388770.1"/>
    <property type="molecule type" value="Genomic_DNA"/>
</dbReference>
<feature type="region of interest" description="Disordered" evidence="1">
    <location>
        <begin position="159"/>
        <end position="254"/>
    </location>
</feature>
<name>A0A6A4GTX6_9AGAR</name>
<evidence type="ECO:0000313" key="3">
    <source>
        <dbReference type="EMBL" id="KAE9388770.1"/>
    </source>
</evidence>
<reference evidence="3" key="1">
    <citation type="journal article" date="2019" name="Environ. Microbiol.">
        <title>Fungal ecological strategies reflected in gene transcription - a case study of two litter decomposers.</title>
        <authorList>
            <person name="Barbi F."/>
            <person name="Kohler A."/>
            <person name="Barry K."/>
            <person name="Baskaran P."/>
            <person name="Daum C."/>
            <person name="Fauchery L."/>
            <person name="Ihrmark K."/>
            <person name="Kuo A."/>
            <person name="LaButti K."/>
            <person name="Lipzen A."/>
            <person name="Morin E."/>
            <person name="Grigoriev I.V."/>
            <person name="Henrissat B."/>
            <person name="Lindahl B."/>
            <person name="Martin F."/>
        </authorList>
    </citation>
    <scope>NUCLEOTIDE SEQUENCE</scope>
    <source>
        <strain evidence="3">JB14</strain>
    </source>
</reference>
<gene>
    <name evidence="3" type="ORF">BT96DRAFT_947345</name>
</gene>
<proteinExistence type="predicted"/>
<feature type="domain" description="DDE-1" evidence="2">
    <location>
        <begin position="515"/>
        <end position="633"/>
    </location>
</feature>
<feature type="compositionally biased region" description="Basic and acidic residues" evidence="1">
    <location>
        <begin position="212"/>
        <end position="254"/>
    </location>
</feature>
<sequence length="800" mass="88684">MKAPVKPAKPSTGPPQNLIEQLEHLRTLLKHLPEHIPLDLPAHESTYHFQLPSDDEIEERGAFGAISHALEICFGQQRDGLIMFKERGQWLEEMVKMLKLGVKQMRDGDCEAFQDAWLKRLIEAAKAAGGRVPKRKVIEAEGSVAAKKRQKNSVIILDDSDDNHAPAAPSPSTALPQSSSSQSTISPASSSQRPTKPIPAKKLKQSALTFTKDTRTEEEKEAAPHQAAAEKKAAEAKAKKAEHEQKATAEDSEREDLNNVLMHGAEDAGKMKGMEKGDIATERGERAWSAKTLQNIEKRHALLGLGRSGALTKYPEVVEDIRSNLSALQTSGFMVNVPIACSIMLGIIRLKIPHVLTPQFSCSEPYVRDFFQSVMNWSPRAGTRAAAHLPPDADELCECAFFRLVYCMKWENIPPKLIINGDQQGIYVLPTSSKMFHTKADRQVDIVAKDEKRAFTLFVASTALGDILPFQLIWGGKTLGSLPSKSAPGMDEALERGFHFTVAVSETSPRSHFSTLKTMKEWIKEIIWPYVHSVIETDPDLDDDQKAILYIDIYPVHTSKPFRAFVFDNFPNLILIFVPGNTTGKFQPADVGLQRPIKHKLKTALFEWMVSVHSEKLAAGAKPEEIKMSTFLPVLRDASVAGLVKTYDFMQGPDGRDLIKKFSFQCFRNKYAWAKSTAKQYNLSAEYLTSKQSQAALNHHLKQDTTLHDEIQARCGRVLGIDDGTAIESNPDFNSDIHDDGDVPFSEVVAETFQEHPADGNGVLSTEDGLVSGAEGENLWAYNDNGNLWTGEGNLPEEDN</sequence>
<dbReference type="Pfam" id="PF03184">
    <property type="entry name" value="DDE_1"/>
    <property type="match status" value="1"/>
</dbReference>
<protein>
    <recommendedName>
        <fullName evidence="2">DDE-1 domain-containing protein</fullName>
    </recommendedName>
</protein>
<accession>A0A6A4GTX6</accession>
<evidence type="ECO:0000256" key="1">
    <source>
        <dbReference type="SAM" id="MobiDB-lite"/>
    </source>
</evidence>
<evidence type="ECO:0000313" key="4">
    <source>
        <dbReference type="Proteomes" id="UP000799118"/>
    </source>
</evidence>
<dbReference type="Proteomes" id="UP000799118">
    <property type="component" value="Unassembled WGS sequence"/>
</dbReference>
<organism evidence="3 4">
    <name type="scientific">Gymnopus androsaceus JB14</name>
    <dbReference type="NCBI Taxonomy" id="1447944"/>
    <lineage>
        <taxon>Eukaryota</taxon>
        <taxon>Fungi</taxon>
        <taxon>Dikarya</taxon>
        <taxon>Basidiomycota</taxon>
        <taxon>Agaricomycotina</taxon>
        <taxon>Agaricomycetes</taxon>
        <taxon>Agaricomycetidae</taxon>
        <taxon>Agaricales</taxon>
        <taxon>Marasmiineae</taxon>
        <taxon>Omphalotaceae</taxon>
        <taxon>Gymnopus</taxon>
    </lineage>
</organism>
<dbReference type="GO" id="GO:0003676">
    <property type="term" value="F:nucleic acid binding"/>
    <property type="evidence" value="ECO:0007669"/>
    <property type="project" value="InterPro"/>
</dbReference>
<evidence type="ECO:0000259" key="2">
    <source>
        <dbReference type="Pfam" id="PF03184"/>
    </source>
</evidence>
<feature type="compositionally biased region" description="Low complexity" evidence="1">
    <location>
        <begin position="165"/>
        <end position="192"/>
    </location>
</feature>
<dbReference type="AlphaFoldDB" id="A0A6A4GTX6"/>
<dbReference type="InterPro" id="IPR004875">
    <property type="entry name" value="DDE_SF_endonuclease_dom"/>
</dbReference>